<feature type="domain" description="CBM-cenC" evidence="4">
    <location>
        <begin position="268"/>
        <end position="404"/>
    </location>
</feature>
<gene>
    <name evidence="5" type="ORF">K8G79_11500</name>
</gene>
<evidence type="ECO:0000256" key="3">
    <source>
        <dbReference type="SAM" id="Phobius"/>
    </source>
</evidence>
<dbReference type="Proteomes" id="UP001197609">
    <property type="component" value="Unassembled WGS sequence"/>
</dbReference>
<dbReference type="Pfam" id="PF02018">
    <property type="entry name" value="CBM_4_9"/>
    <property type="match status" value="1"/>
</dbReference>
<evidence type="ECO:0000313" key="6">
    <source>
        <dbReference type="Proteomes" id="UP001197609"/>
    </source>
</evidence>
<protein>
    <submittedName>
        <fullName evidence="5">Carbohydrate binding domain-containing protein</fullName>
    </submittedName>
</protein>
<proteinExistence type="predicted"/>
<comment type="caution">
    <text evidence="5">The sequence shown here is derived from an EMBL/GenBank/DDBJ whole genome shotgun (WGS) entry which is preliminary data.</text>
</comment>
<dbReference type="GO" id="GO:0016798">
    <property type="term" value="F:hydrolase activity, acting on glycosyl bonds"/>
    <property type="evidence" value="ECO:0007669"/>
    <property type="project" value="InterPro"/>
</dbReference>
<feature type="repeat" description="TPR" evidence="2">
    <location>
        <begin position="96"/>
        <end position="129"/>
    </location>
</feature>
<keyword evidence="3" id="KW-0812">Transmembrane</keyword>
<dbReference type="EMBL" id="JAIOIU010000143">
    <property type="protein sequence ID" value="MBZ0160744.1"/>
    <property type="molecule type" value="Genomic_DNA"/>
</dbReference>
<dbReference type="InterPro" id="IPR003305">
    <property type="entry name" value="CenC_carb-bd"/>
</dbReference>
<accession>A0AAJ1AJF8</accession>
<keyword evidence="3" id="KW-1133">Transmembrane helix</keyword>
<evidence type="ECO:0000256" key="1">
    <source>
        <dbReference type="ARBA" id="ARBA00022801"/>
    </source>
</evidence>
<dbReference type="InterPro" id="IPR011990">
    <property type="entry name" value="TPR-like_helical_dom_sf"/>
</dbReference>
<dbReference type="InterPro" id="IPR019734">
    <property type="entry name" value="TPR_rpt"/>
</dbReference>
<keyword evidence="1" id="KW-0378">Hydrolase</keyword>
<keyword evidence="2" id="KW-0802">TPR repeat</keyword>
<dbReference type="Pfam" id="PF13432">
    <property type="entry name" value="TPR_16"/>
    <property type="match status" value="1"/>
</dbReference>
<dbReference type="Gene3D" id="2.60.120.260">
    <property type="entry name" value="Galactose-binding domain-like"/>
    <property type="match status" value="1"/>
</dbReference>
<dbReference type="PANTHER" id="PTHR12558">
    <property type="entry name" value="CELL DIVISION CYCLE 16,23,27"/>
    <property type="match status" value="1"/>
</dbReference>
<sequence length="426" mass="47050">MVLRLYARPSRIALTGIMILGFLLASWAALRPWIAQRALSRGPSDQATRRALALDPGNDRIQTSLATLYHYSLLLRDYPAALAAYRSALRNNPLDSASWLHLGKLYADMDQARESDQAFALAVRLGPGNAALLWEIAIAHLDEGRVTEAIAVLTRFLAVSPPNNATRGYELAHRLAPPDEVIGKMIAPDVDHYTHYTNYLLDRHLGDQALVVWDRLDQMAARTREPIDPHLQLRVVDLLMATGRLDQAYQLWTTLTTRIQPDAAPSASNLTSNGNFEHKETVGRGFDWRIGGAPGVAWTFDSDRAYTGRRSLRLTFVKSRADFLNISQLIPVQPHSMYALQAYIKTDGLAGSKGITVEVIDSAEGALAKTDPVGETRDWSPVTMTFRTSGTARTITLRVHGEPPPPYLPPLSGSAWIDNVSLTKVE</sequence>
<dbReference type="PANTHER" id="PTHR12558:SF13">
    <property type="entry name" value="CELL DIVISION CYCLE PROTEIN 27 HOMOLOG"/>
    <property type="match status" value="1"/>
</dbReference>
<evidence type="ECO:0000259" key="4">
    <source>
        <dbReference type="Pfam" id="PF02018"/>
    </source>
</evidence>
<reference evidence="5 6" key="1">
    <citation type="journal article" date="2021" name="bioRxiv">
        <title>Unraveling nitrogen, sulfur and carbon metabolic pathways and microbial community transcriptional responses to substrate deprivation and toxicity stresses in a bioreactor mimicking anoxic brackish coastal sediment conditions.</title>
        <authorList>
            <person name="Martins P.D."/>
            <person name="Echeveste M.J."/>
            <person name="Arshad A."/>
            <person name="Kurth J."/>
            <person name="Ouboter H."/>
            <person name="Jetten M.S.M."/>
            <person name="Welte C.U."/>
        </authorList>
    </citation>
    <scope>NUCLEOTIDE SEQUENCE [LARGE SCALE GENOMIC DNA]</scope>
    <source>
        <strain evidence="5">MAG_38</strain>
    </source>
</reference>
<organism evidence="5 6">
    <name type="scientific">Candidatus Methylomirabilis tolerans</name>
    <dbReference type="NCBI Taxonomy" id="3123416"/>
    <lineage>
        <taxon>Bacteria</taxon>
        <taxon>Candidatus Methylomirabilota</taxon>
        <taxon>Candidatus Methylomirabilia</taxon>
        <taxon>Candidatus Methylomirabilales</taxon>
        <taxon>Candidatus Methylomirabilaceae</taxon>
        <taxon>Candidatus Methylomirabilis</taxon>
    </lineage>
</organism>
<dbReference type="SUPFAM" id="SSF48452">
    <property type="entry name" value="TPR-like"/>
    <property type="match status" value="1"/>
</dbReference>
<feature type="transmembrane region" description="Helical" evidence="3">
    <location>
        <begin position="12"/>
        <end position="30"/>
    </location>
</feature>
<dbReference type="PROSITE" id="PS50005">
    <property type="entry name" value="TPR"/>
    <property type="match status" value="1"/>
</dbReference>
<dbReference type="Gene3D" id="1.25.40.10">
    <property type="entry name" value="Tetratricopeptide repeat domain"/>
    <property type="match status" value="1"/>
</dbReference>
<keyword evidence="3" id="KW-0472">Membrane</keyword>
<evidence type="ECO:0000313" key="5">
    <source>
        <dbReference type="EMBL" id="MBZ0160744.1"/>
    </source>
</evidence>
<name>A0AAJ1AJF8_9BACT</name>
<dbReference type="AlphaFoldDB" id="A0AAJ1AJF8"/>
<evidence type="ECO:0000256" key="2">
    <source>
        <dbReference type="PROSITE-ProRule" id="PRU00339"/>
    </source>
</evidence>